<dbReference type="STRING" id="47871.GA0070608_5962"/>
<dbReference type="RefSeq" id="WP_091632640.1">
    <property type="nucleotide sequence ID" value="NZ_FMIC01000002.1"/>
</dbReference>
<dbReference type="AlphaFoldDB" id="A0A1C6W546"/>
<dbReference type="OrthoDB" id="3400351at2"/>
<protein>
    <submittedName>
        <fullName evidence="1">Uncharacterized protein</fullName>
    </submittedName>
</protein>
<dbReference type="Proteomes" id="UP000199343">
    <property type="component" value="Unassembled WGS sequence"/>
</dbReference>
<organism evidence="1 2">
    <name type="scientific">Micromonospora peucetia</name>
    <dbReference type="NCBI Taxonomy" id="47871"/>
    <lineage>
        <taxon>Bacteria</taxon>
        <taxon>Bacillati</taxon>
        <taxon>Actinomycetota</taxon>
        <taxon>Actinomycetes</taxon>
        <taxon>Micromonosporales</taxon>
        <taxon>Micromonosporaceae</taxon>
        <taxon>Micromonospora</taxon>
    </lineage>
</organism>
<name>A0A1C6W546_9ACTN</name>
<proteinExistence type="predicted"/>
<reference evidence="1 2" key="1">
    <citation type="submission" date="2016-06" db="EMBL/GenBank/DDBJ databases">
        <authorList>
            <person name="Kjaerup R.B."/>
            <person name="Dalgaard T.S."/>
            <person name="Juul-Madsen H.R."/>
        </authorList>
    </citation>
    <scope>NUCLEOTIDE SEQUENCE [LARGE SCALE GENOMIC DNA]</scope>
    <source>
        <strain evidence="1 2">DSM 43363</strain>
    </source>
</reference>
<sequence>MSRDARLTAIITSLTYLHIDINDFVDASAGQLSAQRRAALVDVHHQLRVLGQCVNTALGPAPAPDAEPAEPT</sequence>
<accession>A0A1C6W546</accession>
<dbReference type="EMBL" id="FMIC01000002">
    <property type="protein sequence ID" value="SCL73652.1"/>
    <property type="molecule type" value="Genomic_DNA"/>
</dbReference>
<evidence type="ECO:0000313" key="1">
    <source>
        <dbReference type="EMBL" id="SCL73652.1"/>
    </source>
</evidence>
<evidence type="ECO:0000313" key="2">
    <source>
        <dbReference type="Proteomes" id="UP000199343"/>
    </source>
</evidence>
<gene>
    <name evidence="1" type="ORF">GA0070608_5962</name>
</gene>